<accession>A0ACB8AEQ4</accession>
<gene>
    <name evidence="1" type="ORF">BJ138DRAFT_1172372</name>
</gene>
<organism evidence="1 2">
    <name type="scientific">Hygrophoropsis aurantiaca</name>
    <dbReference type="NCBI Taxonomy" id="72124"/>
    <lineage>
        <taxon>Eukaryota</taxon>
        <taxon>Fungi</taxon>
        <taxon>Dikarya</taxon>
        <taxon>Basidiomycota</taxon>
        <taxon>Agaricomycotina</taxon>
        <taxon>Agaricomycetes</taxon>
        <taxon>Agaricomycetidae</taxon>
        <taxon>Boletales</taxon>
        <taxon>Coniophorineae</taxon>
        <taxon>Hygrophoropsidaceae</taxon>
        <taxon>Hygrophoropsis</taxon>
    </lineage>
</organism>
<protein>
    <submittedName>
        <fullName evidence="1">Pyridoxamine 5'-phosphate oxidase</fullName>
    </submittedName>
</protein>
<keyword evidence="2" id="KW-1185">Reference proteome</keyword>
<dbReference type="EMBL" id="MU267669">
    <property type="protein sequence ID" value="KAH7911711.1"/>
    <property type="molecule type" value="Genomic_DNA"/>
</dbReference>
<evidence type="ECO:0000313" key="1">
    <source>
        <dbReference type="EMBL" id="KAH7911711.1"/>
    </source>
</evidence>
<evidence type="ECO:0000313" key="2">
    <source>
        <dbReference type="Proteomes" id="UP000790377"/>
    </source>
</evidence>
<name>A0ACB8AEQ4_9AGAM</name>
<reference evidence="1" key="1">
    <citation type="journal article" date="2021" name="New Phytol.">
        <title>Evolutionary innovations through gain and loss of genes in the ectomycorrhizal Boletales.</title>
        <authorList>
            <person name="Wu G."/>
            <person name="Miyauchi S."/>
            <person name="Morin E."/>
            <person name="Kuo A."/>
            <person name="Drula E."/>
            <person name="Varga T."/>
            <person name="Kohler A."/>
            <person name="Feng B."/>
            <person name="Cao Y."/>
            <person name="Lipzen A."/>
            <person name="Daum C."/>
            <person name="Hundley H."/>
            <person name="Pangilinan J."/>
            <person name="Johnson J."/>
            <person name="Barry K."/>
            <person name="LaButti K."/>
            <person name="Ng V."/>
            <person name="Ahrendt S."/>
            <person name="Min B."/>
            <person name="Choi I.G."/>
            <person name="Park H."/>
            <person name="Plett J.M."/>
            <person name="Magnuson J."/>
            <person name="Spatafora J.W."/>
            <person name="Nagy L.G."/>
            <person name="Henrissat B."/>
            <person name="Grigoriev I.V."/>
            <person name="Yang Z.L."/>
            <person name="Xu J."/>
            <person name="Martin F.M."/>
        </authorList>
    </citation>
    <scope>NUCLEOTIDE SEQUENCE</scope>
    <source>
        <strain evidence="1">ATCC 28755</strain>
    </source>
</reference>
<sequence length="239" mass="26827">MSPTEPEPKPSTPIPSLQITSHPQYNPPSSLSPSSVHSSPFTQFHEWFTAAQAQSVPSPEATALSTASSTGIPSSRMVLLRSVDLRGFVFYTNYTSRKSQELNANGSAALLFYWPEMDRQVRVVGRVEKVGKEESEAYFRTRPVGSQVGAWASRQSSVIGEGELSEQVDKREKQFGVGKHEREGGEVLYPEFWGGWRVIPSEVEFWLGKPSRLHDRVRYLRKEGSSDDKPEWTIERLAP</sequence>
<proteinExistence type="predicted"/>
<comment type="caution">
    <text evidence="1">The sequence shown here is derived from an EMBL/GenBank/DDBJ whole genome shotgun (WGS) entry which is preliminary data.</text>
</comment>
<dbReference type="Proteomes" id="UP000790377">
    <property type="component" value="Unassembled WGS sequence"/>
</dbReference>